<protein>
    <recommendedName>
        <fullName evidence="4">Saposin B-type domain-containing protein</fullName>
    </recommendedName>
</protein>
<evidence type="ECO:0008006" key="4">
    <source>
        <dbReference type="Google" id="ProtNLM"/>
    </source>
</evidence>
<evidence type="ECO:0000256" key="1">
    <source>
        <dbReference type="SAM" id="Phobius"/>
    </source>
</evidence>
<feature type="transmembrane region" description="Helical" evidence="1">
    <location>
        <begin position="281"/>
        <end position="302"/>
    </location>
</feature>
<dbReference type="VEuPathDB" id="FungiDB:AeMF1_004805"/>
<dbReference type="AlphaFoldDB" id="A0A6G0WU29"/>
<evidence type="ECO:0000313" key="2">
    <source>
        <dbReference type="EMBL" id="KAF0731001.1"/>
    </source>
</evidence>
<keyword evidence="1" id="KW-1133">Transmembrane helix</keyword>
<proteinExistence type="predicted"/>
<reference evidence="2 3" key="1">
    <citation type="submission" date="2019-07" db="EMBL/GenBank/DDBJ databases">
        <title>Genomics analysis of Aphanomyces spp. identifies a new class of oomycete effector associated with host adaptation.</title>
        <authorList>
            <person name="Gaulin E."/>
        </authorList>
    </citation>
    <scope>NUCLEOTIDE SEQUENCE [LARGE SCALE GENOMIC DNA]</scope>
    <source>
        <strain evidence="2 3">ATCC 201684</strain>
    </source>
</reference>
<keyword evidence="1" id="KW-0812">Transmembrane</keyword>
<comment type="caution">
    <text evidence="2">The sequence shown here is derived from an EMBL/GenBank/DDBJ whole genome shotgun (WGS) entry which is preliminary data.</text>
</comment>
<gene>
    <name evidence="2" type="ORF">Ae201684_011553</name>
</gene>
<evidence type="ECO:0000313" key="3">
    <source>
        <dbReference type="Proteomes" id="UP000481153"/>
    </source>
</evidence>
<name>A0A6G0WU29_9STRA</name>
<keyword evidence="1" id="KW-0472">Membrane</keyword>
<organism evidence="2 3">
    <name type="scientific">Aphanomyces euteiches</name>
    <dbReference type="NCBI Taxonomy" id="100861"/>
    <lineage>
        <taxon>Eukaryota</taxon>
        <taxon>Sar</taxon>
        <taxon>Stramenopiles</taxon>
        <taxon>Oomycota</taxon>
        <taxon>Saprolegniomycetes</taxon>
        <taxon>Saprolegniales</taxon>
        <taxon>Verrucalvaceae</taxon>
        <taxon>Aphanomyces</taxon>
    </lineage>
</organism>
<accession>A0A6G0WU29</accession>
<sequence>MVFFLVFVGIVGASVISFPFTNEAIDWNAFHSEWSEDDDGSPQIHVEHSSLRDCMLCRGTVSYISGVERLPNFSCPALYAGVDLTCSWLARNKSTSTCNKLTDEVPRIKDLLRQQRSITKICRTDLPFCGKKHEAEMETSRSLASAEVESDTKRGKHCSAKCARCWIAVKYVNASRRIRDLPEKAIGVGTDVICKRGRRHRHGCHELAQHVPEMVKGLKNGSSALSVCRRLHYCPCSPHDIDNLYHADEFRHSIMWPRGEDTKAVQSAAHASRAEADSTNVLAIACLVLALVAIVGMTSLCVRRANLDATGAYIAVPHEE</sequence>
<dbReference type="Proteomes" id="UP000481153">
    <property type="component" value="Unassembled WGS sequence"/>
</dbReference>
<dbReference type="EMBL" id="VJMJ01000147">
    <property type="protein sequence ID" value="KAF0731001.1"/>
    <property type="molecule type" value="Genomic_DNA"/>
</dbReference>
<keyword evidence="3" id="KW-1185">Reference proteome</keyword>